<dbReference type="PANTHER" id="PTHR16026">
    <property type="entry name" value="CARTILAGE ACIDIC PROTEIN 1"/>
    <property type="match status" value="1"/>
</dbReference>
<dbReference type="PANTHER" id="PTHR16026:SF0">
    <property type="entry name" value="CARTILAGE ACIDIC PROTEIN 1"/>
    <property type="match status" value="1"/>
</dbReference>
<evidence type="ECO:0000256" key="1">
    <source>
        <dbReference type="ARBA" id="ARBA00022729"/>
    </source>
</evidence>
<dbReference type="InterPro" id="IPR013517">
    <property type="entry name" value="FG-GAP"/>
</dbReference>
<dbReference type="Proteomes" id="UP000192360">
    <property type="component" value="Unassembled WGS sequence"/>
</dbReference>
<reference evidence="3 4" key="1">
    <citation type="submission" date="2017-04" db="EMBL/GenBank/DDBJ databases">
        <authorList>
            <person name="Afonso C.L."/>
            <person name="Miller P.J."/>
            <person name="Scott M.A."/>
            <person name="Spackman E."/>
            <person name="Goraichik I."/>
            <person name="Dimitrov K.M."/>
            <person name="Suarez D.L."/>
            <person name="Swayne D.E."/>
        </authorList>
    </citation>
    <scope>NUCLEOTIDE SEQUENCE [LARGE SCALE GENOMIC DNA]</scope>
    <source>
        <strain evidence="3 4">DSM 21164</strain>
    </source>
</reference>
<dbReference type="InterPro" id="IPR028994">
    <property type="entry name" value="Integrin_alpha_N"/>
</dbReference>
<evidence type="ECO:0000259" key="2">
    <source>
        <dbReference type="Pfam" id="PF07593"/>
    </source>
</evidence>
<feature type="domain" description="ASPIC/UnbV" evidence="2">
    <location>
        <begin position="540"/>
        <end position="603"/>
    </location>
</feature>
<dbReference type="AlphaFoldDB" id="A0A1W1Z8D5"/>
<evidence type="ECO:0000313" key="4">
    <source>
        <dbReference type="Proteomes" id="UP000192360"/>
    </source>
</evidence>
<dbReference type="InterPro" id="IPR011519">
    <property type="entry name" value="UnbV_ASPIC"/>
</dbReference>
<accession>A0A1W1Z8D5</accession>
<dbReference type="InterPro" id="IPR027039">
    <property type="entry name" value="Crtac1"/>
</dbReference>
<keyword evidence="1" id="KW-0732">Signal</keyword>
<gene>
    <name evidence="3" type="ORF">SAMN05660703_1272</name>
</gene>
<dbReference type="EMBL" id="FWXO01000001">
    <property type="protein sequence ID" value="SMC44664.1"/>
    <property type="molecule type" value="Genomic_DNA"/>
</dbReference>
<organism evidence="3 4">
    <name type="scientific">Cellulophaga tyrosinoxydans</name>
    <dbReference type="NCBI Taxonomy" id="504486"/>
    <lineage>
        <taxon>Bacteria</taxon>
        <taxon>Pseudomonadati</taxon>
        <taxon>Bacteroidota</taxon>
        <taxon>Flavobacteriia</taxon>
        <taxon>Flavobacteriales</taxon>
        <taxon>Flavobacteriaceae</taxon>
        <taxon>Cellulophaga</taxon>
    </lineage>
</organism>
<dbReference type="Gene3D" id="2.130.10.130">
    <property type="entry name" value="Integrin alpha, N-terminal"/>
    <property type="match status" value="5"/>
</dbReference>
<dbReference type="PROSITE" id="PS51257">
    <property type="entry name" value="PROKAR_LIPOPROTEIN"/>
    <property type="match status" value="1"/>
</dbReference>
<protein>
    <submittedName>
        <fullName evidence="3">Repeat domain-containing protein</fullName>
    </submittedName>
</protein>
<dbReference type="STRING" id="504486.SAMN05660703_1272"/>
<dbReference type="Pfam" id="PF13517">
    <property type="entry name" value="FG-GAP_3"/>
    <property type="match status" value="6"/>
</dbReference>
<dbReference type="Pfam" id="PF07593">
    <property type="entry name" value="UnbV_ASPIC"/>
    <property type="match status" value="1"/>
</dbReference>
<name>A0A1W1Z8D5_9FLAO</name>
<sequence>MRELTISAISSINSVYMNSKYIIYITLTLLLMGCESNPEKEKDQNVFHLLKESETGIDFVNKLGYSNEFNVYKYRNFYNGGGVAIGDINNDSLPDIYFTANQEKNRLYLNLGNLKFKDITDEAKVGGTKPWSTGVTMVDINADGFMDIYVCNSGDIKGENKQNELFINNGDQTFTEMASEYNLDDKGFSTHASFFDYDKDGDLDVYILNNSYQAIGSFDLRRNERPKRDLLGGDKLMENVNGKFVDVSEKAGIYGSVVGFGLGVTIGDVNNDGWEDIYVSNDFFERDYLYINNQDGTFTEDLENEITATSGASMGADMADINNDGYNDIFVTEMLPSEYERLKTVTTFEDWNKYQIKLNSGYHHQFTRNTFQLNNTDNSFSEIGRLSGVEASDWSWGALIFDMDNDGLKDLFIANGIYRDLTNQDYLQYISNEEVIKSIISSDSINYAKLIEIIPSNMIKNHAYKNLGNLDFQDFQESGLQTESFSNGAAYGDLDNDGDLDLVVNNVNMKSFIYKNTTTESKKGNYITLVLKGEKKNINAIGARIEITSENIFKENQPVRGFQSSMDPRSIIGLSSKNPVTIKINWPSGKKTILNNVTVNQTLYVSETDGRLIESEKETALLPLFNKITNYLNFKHIENRFVDFDRDRLLNHMCSTEGPKMSIGDVNGDGFKDLFIGGSKNTPASLFFGNGKGFQLSTTNAFESKRDSEDAASLFFDADNDGDLDLYVCSGGVEFSQYSTDFLDRLYYNDGKGNFTLSNQKLPNAGLLNSTSTVISADIDSDGDLDLFVGERIIPLQYGQKCSGFVLQNDGKGNFTDITERAAKELKNIGMITDAVFEDLDKDGDKDLIVVGEFMGIELFLNTNGVFKKVANNIVSDLKGWWNVIYPSDLDNDGDIDFIVGNHGLNSRFKATKEQPITLYSKDFDKNGFIDPILTFRAENNKDYPFALRHNLIDQIKGLKKRFPDYNSFKNANINDIFSPKELSDANKLVANTLSTIIIINEGNLNFRVKALPIEAQFSTIYAIITDDFDNDGDQDIVLGGNLYGVKPEVGRYDASYGVYIENLGKMEFKSQNHEKRFSVKGEIRDFVIDNRKLIIARNSDSIVTLKY</sequence>
<dbReference type="SUPFAM" id="SSF69318">
    <property type="entry name" value="Integrin alpha N-terminal domain"/>
    <property type="match status" value="3"/>
</dbReference>
<keyword evidence="4" id="KW-1185">Reference proteome</keyword>
<proteinExistence type="predicted"/>
<evidence type="ECO:0000313" key="3">
    <source>
        <dbReference type="EMBL" id="SMC44664.1"/>
    </source>
</evidence>